<dbReference type="InterPro" id="IPR038765">
    <property type="entry name" value="Papain-like_cys_pep_sf"/>
</dbReference>
<feature type="domain" description="Transglutaminase-like" evidence="1">
    <location>
        <begin position="43"/>
        <end position="129"/>
    </location>
</feature>
<reference evidence="2 3" key="1">
    <citation type="submission" date="2022-04" db="EMBL/GenBank/DDBJ databases">
        <title>Streptomyces sp. nov. LCR6-01 isolated from Lichen of Dirinaria sp.</title>
        <authorList>
            <person name="Kanchanasin P."/>
            <person name="Tanasupawat S."/>
            <person name="Phongsopitanun W."/>
        </authorList>
    </citation>
    <scope>NUCLEOTIDE SEQUENCE [LARGE SCALE GENOMIC DNA]</scope>
    <source>
        <strain evidence="2 3">LCR6-01</strain>
    </source>
</reference>
<dbReference type="Pfam" id="PF01841">
    <property type="entry name" value="Transglut_core"/>
    <property type="match status" value="1"/>
</dbReference>
<dbReference type="RefSeq" id="WP_248637318.1">
    <property type="nucleotide sequence ID" value="NZ_JALPTH010000043.1"/>
</dbReference>
<evidence type="ECO:0000313" key="2">
    <source>
        <dbReference type="EMBL" id="MCK8681498.1"/>
    </source>
</evidence>
<dbReference type="Proteomes" id="UP001522868">
    <property type="component" value="Unassembled WGS sequence"/>
</dbReference>
<name>A0ABT0IJJ9_9ACTN</name>
<dbReference type="Gene3D" id="3.10.620.30">
    <property type="match status" value="1"/>
</dbReference>
<sequence length="200" mass="21583">MRLVQRGPDLSACLAADEAVDHDHPRVREAADRLAVRHPGILAYAEAAFTFVRDAIGHSMDTGDPRVTWRASDAIGQRTGICHAKAHALAALLRARALPAALCYQTFPTVHGLVAVRLPGGREWIRQDPRGGAAGSAARFSADRERPAFTVRPEAGEADHPLLYAAPHPAVLRALRSARDRAHLETLLPRGLDADDPAVR</sequence>
<organism evidence="2 3">
    <name type="scientific">Streptomyces lichenis</name>
    <dbReference type="NCBI Taxonomy" id="2306967"/>
    <lineage>
        <taxon>Bacteria</taxon>
        <taxon>Bacillati</taxon>
        <taxon>Actinomycetota</taxon>
        <taxon>Actinomycetes</taxon>
        <taxon>Kitasatosporales</taxon>
        <taxon>Streptomycetaceae</taxon>
        <taxon>Streptomyces</taxon>
    </lineage>
</organism>
<evidence type="ECO:0000313" key="3">
    <source>
        <dbReference type="Proteomes" id="UP001522868"/>
    </source>
</evidence>
<evidence type="ECO:0000259" key="1">
    <source>
        <dbReference type="Pfam" id="PF01841"/>
    </source>
</evidence>
<protein>
    <submittedName>
        <fullName evidence="2">Transglutaminase</fullName>
    </submittedName>
</protein>
<keyword evidence="3" id="KW-1185">Reference proteome</keyword>
<gene>
    <name evidence="2" type="ORF">M1O15_29705</name>
</gene>
<dbReference type="EMBL" id="JALPTH010000043">
    <property type="protein sequence ID" value="MCK8681498.1"/>
    <property type="molecule type" value="Genomic_DNA"/>
</dbReference>
<dbReference type="SUPFAM" id="SSF54001">
    <property type="entry name" value="Cysteine proteinases"/>
    <property type="match status" value="1"/>
</dbReference>
<dbReference type="PANTHER" id="PTHR33490">
    <property type="entry name" value="BLR5614 PROTEIN-RELATED"/>
    <property type="match status" value="1"/>
</dbReference>
<proteinExistence type="predicted"/>
<dbReference type="InterPro" id="IPR002931">
    <property type="entry name" value="Transglutaminase-like"/>
</dbReference>
<accession>A0ABT0IJJ9</accession>
<dbReference type="PANTHER" id="PTHR33490:SF3">
    <property type="entry name" value="CONSERVED INTEGRAL MEMBRANE PROTEIN"/>
    <property type="match status" value="1"/>
</dbReference>
<comment type="caution">
    <text evidence="2">The sequence shown here is derived from an EMBL/GenBank/DDBJ whole genome shotgun (WGS) entry which is preliminary data.</text>
</comment>